<reference evidence="1 2" key="1">
    <citation type="submission" date="2019-05" db="EMBL/GenBank/DDBJ databases">
        <title>Dyadobacter AR-3-8 sp. nov., isolated from arctic soil.</title>
        <authorList>
            <person name="Chaudhary D.K."/>
        </authorList>
    </citation>
    <scope>NUCLEOTIDE SEQUENCE [LARGE SCALE GENOMIC DNA]</scope>
    <source>
        <strain evidence="1 2">AR-3-8</strain>
    </source>
</reference>
<keyword evidence="2" id="KW-1185">Reference proteome</keyword>
<dbReference type="AlphaFoldDB" id="A0A4V6BJD6"/>
<dbReference type="EMBL" id="SZVO01000003">
    <property type="protein sequence ID" value="TKT92773.1"/>
    <property type="molecule type" value="Genomic_DNA"/>
</dbReference>
<protein>
    <submittedName>
        <fullName evidence="1">Uncharacterized protein</fullName>
    </submittedName>
</protein>
<proteinExistence type="predicted"/>
<name>A0A4V6BJD6_9BACT</name>
<evidence type="ECO:0000313" key="1">
    <source>
        <dbReference type="EMBL" id="TKT92773.1"/>
    </source>
</evidence>
<dbReference type="RefSeq" id="WP_137339500.1">
    <property type="nucleotide sequence ID" value="NZ_BSQH01000002.1"/>
</dbReference>
<evidence type="ECO:0000313" key="2">
    <source>
        <dbReference type="Proteomes" id="UP000304900"/>
    </source>
</evidence>
<accession>A0A4V6BJD6</accession>
<organism evidence="1 2">
    <name type="scientific">Dyadobacter frigoris</name>
    <dbReference type="NCBI Taxonomy" id="2576211"/>
    <lineage>
        <taxon>Bacteria</taxon>
        <taxon>Pseudomonadati</taxon>
        <taxon>Bacteroidota</taxon>
        <taxon>Cytophagia</taxon>
        <taxon>Cytophagales</taxon>
        <taxon>Spirosomataceae</taxon>
        <taxon>Dyadobacter</taxon>
    </lineage>
</organism>
<comment type="caution">
    <text evidence="1">The sequence shown here is derived from an EMBL/GenBank/DDBJ whole genome shotgun (WGS) entry which is preliminary data.</text>
</comment>
<dbReference type="Proteomes" id="UP000304900">
    <property type="component" value="Unassembled WGS sequence"/>
</dbReference>
<sequence length="99" mass="10982">MSTKINLGRAHLLCSDVVPMNDRIDHVREVQFRLPKFKKPPTVSATIYSIDSPGNVIVIWSIEKDISGTETIITISATSPDGVANPFKYFCDYVVIGEI</sequence>
<dbReference type="OrthoDB" id="9973543at2"/>
<gene>
    <name evidence="1" type="ORF">FDK13_08190</name>
</gene>